<feature type="compositionally biased region" description="Basic residues" evidence="1">
    <location>
        <begin position="116"/>
        <end position="128"/>
    </location>
</feature>
<accession>A0A8H3A6R7</accession>
<feature type="compositionally biased region" description="Polar residues" evidence="1">
    <location>
        <begin position="1"/>
        <end position="19"/>
    </location>
</feature>
<name>A0A8H3A6R7_9AGAM</name>
<feature type="compositionally biased region" description="Basic and acidic residues" evidence="1">
    <location>
        <begin position="464"/>
        <end position="473"/>
    </location>
</feature>
<reference evidence="3" key="1">
    <citation type="submission" date="2021-01" db="EMBL/GenBank/DDBJ databases">
        <authorList>
            <person name="Kaushik A."/>
        </authorList>
    </citation>
    <scope>NUCLEOTIDE SEQUENCE</scope>
    <source>
        <strain evidence="3">AG3-T5</strain>
    </source>
</reference>
<feature type="domain" description="DUF7330" evidence="2">
    <location>
        <begin position="134"/>
        <end position="258"/>
    </location>
</feature>
<organism evidence="3 4">
    <name type="scientific">Rhizoctonia solani</name>
    <dbReference type="NCBI Taxonomy" id="456999"/>
    <lineage>
        <taxon>Eukaryota</taxon>
        <taxon>Fungi</taxon>
        <taxon>Dikarya</taxon>
        <taxon>Basidiomycota</taxon>
        <taxon>Agaricomycotina</taxon>
        <taxon>Agaricomycetes</taxon>
        <taxon>Cantharellales</taxon>
        <taxon>Ceratobasidiaceae</taxon>
        <taxon>Rhizoctonia</taxon>
    </lineage>
</organism>
<feature type="compositionally biased region" description="Pro residues" evidence="1">
    <location>
        <begin position="385"/>
        <end position="394"/>
    </location>
</feature>
<feature type="region of interest" description="Disordered" evidence="1">
    <location>
        <begin position="1"/>
        <end position="74"/>
    </location>
</feature>
<gene>
    <name evidence="3" type="ORF">RDB_LOCUS6951</name>
</gene>
<feature type="region of interest" description="Disordered" evidence="1">
    <location>
        <begin position="326"/>
        <end position="473"/>
    </location>
</feature>
<dbReference type="Pfam" id="PF24016">
    <property type="entry name" value="DUF7330"/>
    <property type="match status" value="1"/>
</dbReference>
<dbReference type="InterPro" id="IPR055754">
    <property type="entry name" value="DUF7330"/>
</dbReference>
<protein>
    <recommendedName>
        <fullName evidence="2">DUF7330 domain-containing protein</fullName>
    </recommendedName>
</protein>
<feature type="compositionally biased region" description="Basic and acidic residues" evidence="1">
    <location>
        <begin position="436"/>
        <end position="456"/>
    </location>
</feature>
<feature type="compositionally biased region" description="Gly residues" evidence="1">
    <location>
        <begin position="412"/>
        <end position="430"/>
    </location>
</feature>
<dbReference type="Proteomes" id="UP000663841">
    <property type="component" value="Unassembled WGS sequence"/>
</dbReference>
<evidence type="ECO:0000313" key="3">
    <source>
        <dbReference type="EMBL" id="CAE6400461.1"/>
    </source>
</evidence>
<evidence type="ECO:0000313" key="4">
    <source>
        <dbReference type="Proteomes" id="UP000663841"/>
    </source>
</evidence>
<feature type="compositionally biased region" description="Low complexity" evidence="1">
    <location>
        <begin position="258"/>
        <end position="267"/>
    </location>
</feature>
<sequence length="473" mass="50092">MILEGSDSSDSKTASTVRSEGSEADPQSPPPYSPSSTFTSGDHKPLPTPPASATDDYEPRLPQGLPPPCNHLVQRRSNDSIKGTWNVNLAMSIPDVLLAPIEDFDGTWNEADQKARKERKKLEKKGKRRSETPPTPTNGIRPNLMLSSNNGSVDAKVHVISSDDQPRTGLIVTETRNGSIVLDIKTYTPLPLRIYALSENGSVRVRVPSTFEGAVVATTKYGSIKISDPIKSHMTTFSGVSDTTRAFIGDWQSVGFGATPASSSPNPNDDPPLPTTPSDPFLSWSGPLIHIVSRNGSVHLSYSEEARNEDEAGGFSSAFKGFMSGLFGGGGETRERSGPGSGQGPSGSGRFPWGDGAPWGSDRHPWGNGAPWGDTKHPWGNGAPWVPPMGPPGPFGRGGPFARGDGSFARGGPFGRGCGFSGRGGFGGSSGCSRRSGSERNSSHGNDEQVWDRDGVEMDPYGFPKDKKDPSGA</sequence>
<evidence type="ECO:0000256" key="1">
    <source>
        <dbReference type="SAM" id="MobiDB-lite"/>
    </source>
</evidence>
<feature type="region of interest" description="Disordered" evidence="1">
    <location>
        <begin position="110"/>
        <end position="146"/>
    </location>
</feature>
<proteinExistence type="predicted"/>
<evidence type="ECO:0000259" key="2">
    <source>
        <dbReference type="Pfam" id="PF24016"/>
    </source>
</evidence>
<feature type="compositionally biased region" description="Polar residues" evidence="1">
    <location>
        <begin position="137"/>
        <end position="146"/>
    </location>
</feature>
<dbReference type="AlphaFoldDB" id="A0A8H3A6R7"/>
<feature type="compositionally biased region" description="Pro residues" evidence="1">
    <location>
        <begin position="268"/>
        <end position="277"/>
    </location>
</feature>
<comment type="caution">
    <text evidence="3">The sequence shown here is derived from an EMBL/GenBank/DDBJ whole genome shotgun (WGS) entry which is preliminary data.</text>
</comment>
<dbReference type="EMBL" id="CAJMWW010000017">
    <property type="protein sequence ID" value="CAE6400461.1"/>
    <property type="molecule type" value="Genomic_DNA"/>
</dbReference>
<feature type="region of interest" description="Disordered" evidence="1">
    <location>
        <begin position="257"/>
        <end position="280"/>
    </location>
</feature>